<name>E4RTM8_LEAB4</name>
<dbReference type="SUPFAM" id="SSF55729">
    <property type="entry name" value="Acyl-CoA N-acyltransferases (Nat)"/>
    <property type="match status" value="1"/>
</dbReference>
<feature type="domain" description="N-acetyltransferase" evidence="1">
    <location>
        <begin position="6"/>
        <end position="147"/>
    </location>
</feature>
<dbReference type="PROSITE" id="PS51186">
    <property type="entry name" value="GNAT"/>
    <property type="match status" value="1"/>
</dbReference>
<dbReference type="RefSeq" id="WP_013407935.1">
    <property type="nucleotide sequence ID" value="NC_014655.1"/>
</dbReference>
<accession>E4RTM8</accession>
<dbReference type="KEGG" id="lby:Lbys_1165"/>
<dbReference type="EMBL" id="CP002305">
    <property type="protein sequence ID" value="ADQ16885.1"/>
    <property type="molecule type" value="Genomic_DNA"/>
</dbReference>
<dbReference type="AlphaFoldDB" id="E4RTM8"/>
<gene>
    <name evidence="2" type="ordered locus">Lbys_1165</name>
</gene>
<reference key="1">
    <citation type="submission" date="2010-11" db="EMBL/GenBank/DDBJ databases">
        <title>The complete genome of Leadbetterella byssophila DSM 17132.</title>
        <authorList>
            <consortium name="US DOE Joint Genome Institute (JGI-PGF)"/>
            <person name="Lucas S."/>
            <person name="Copeland A."/>
            <person name="Lapidus A."/>
            <person name="Glavina del Rio T."/>
            <person name="Dalin E."/>
            <person name="Tice H."/>
            <person name="Bruce D."/>
            <person name="Goodwin L."/>
            <person name="Pitluck S."/>
            <person name="Kyrpides N."/>
            <person name="Mavromatis K."/>
            <person name="Ivanova N."/>
            <person name="Teshima H."/>
            <person name="Brettin T."/>
            <person name="Detter J.C."/>
            <person name="Han C."/>
            <person name="Tapia R."/>
            <person name="Land M."/>
            <person name="Hauser L."/>
            <person name="Markowitz V."/>
            <person name="Cheng J.-F."/>
            <person name="Hugenholtz P."/>
            <person name="Woyke T."/>
            <person name="Wu D."/>
            <person name="Tindall B."/>
            <person name="Pomrenke H.G."/>
            <person name="Brambilla E."/>
            <person name="Klenk H.-P."/>
            <person name="Eisen J.A."/>
        </authorList>
    </citation>
    <scope>NUCLEOTIDE SEQUENCE [LARGE SCALE GENOMIC DNA]</scope>
    <source>
        <strain>DSM 17132</strain>
    </source>
</reference>
<dbReference type="OrthoDB" id="9796171at2"/>
<dbReference type="Proteomes" id="UP000007435">
    <property type="component" value="Chromosome"/>
</dbReference>
<dbReference type="CDD" id="cd04301">
    <property type="entry name" value="NAT_SF"/>
    <property type="match status" value="1"/>
</dbReference>
<dbReference type="Gene3D" id="3.40.630.30">
    <property type="match status" value="1"/>
</dbReference>
<proteinExistence type="predicted"/>
<evidence type="ECO:0000259" key="1">
    <source>
        <dbReference type="PROSITE" id="PS51186"/>
    </source>
</evidence>
<dbReference type="InterPro" id="IPR016181">
    <property type="entry name" value="Acyl_CoA_acyltransferase"/>
</dbReference>
<evidence type="ECO:0000313" key="3">
    <source>
        <dbReference type="Proteomes" id="UP000007435"/>
    </source>
</evidence>
<evidence type="ECO:0000313" key="2">
    <source>
        <dbReference type="EMBL" id="ADQ16885.1"/>
    </source>
</evidence>
<dbReference type="HOGENOM" id="CLU_056607_3_1_10"/>
<dbReference type="Pfam" id="PF13673">
    <property type="entry name" value="Acetyltransf_10"/>
    <property type="match status" value="1"/>
</dbReference>
<dbReference type="InterPro" id="IPR000182">
    <property type="entry name" value="GNAT_dom"/>
</dbReference>
<keyword evidence="3" id="KW-1185">Reference proteome</keyword>
<dbReference type="STRING" id="649349.Lbys_1165"/>
<sequence>MTIACKPFDHLSIYELYDILALRSEVFVVEQNCPYQDPDGKDQKALHCIGRLAGKIAAYTRIFDINQSYEGYLSIGRVIVNPEFRKMGLGKTIMEYSILQCRNLFGNHPIKIGAQLYLDKFYRELGFVPQGEPYMEDGIPHQIMILI</sequence>
<dbReference type="GO" id="GO:0016747">
    <property type="term" value="F:acyltransferase activity, transferring groups other than amino-acyl groups"/>
    <property type="evidence" value="ECO:0007669"/>
    <property type="project" value="InterPro"/>
</dbReference>
<reference evidence="2 3" key="2">
    <citation type="journal article" date="2011" name="Stand. Genomic Sci.">
        <title>Complete genome sequence of Leadbetterella byssophila type strain (4M15).</title>
        <authorList>
            <person name="Abt B."/>
            <person name="Teshima H."/>
            <person name="Lucas S."/>
            <person name="Lapidus A."/>
            <person name="Del Rio T.G."/>
            <person name="Nolan M."/>
            <person name="Tice H."/>
            <person name="Cheng J.F."/>
            <person name="Pitluck S."/>
            <person name="Liolios K."/>
            <person name="Pagani I."/>
            <person name="Ivanova N."/>
            <person name="Mavromatis K."/>
            <person name="Pati A."/>
            <person name="Tapia R."/>
            <person name="Han C."/>
            <person name="Goodwin L."/>
            <person name="Chen A."/>
            <person name="Palaniappan K."/>
            <person name="Land M."/>
            <person name="Hauser L."/>
            <person name="Chang Y.J."/>
            <person name="Jeffries C.D."/>
            <person name="Rohde M."/>
            <person name="Goker M."/>
            <person name="Tindall B.J."/>
            <person name="Detter J.C."/>
            <person name="Woyke T."/>
            <person name="Bristow J."/>
            <person name="Eisen J.A."/>
            <person name="Markowitz V."/>
            <person name="Hugenholtz P."/>
            <person name="Klenk H.P."/>
            <person name="Kyrpides N.C."/>
        </authorList>
    </citation>
    <scope>NUCLEOTIDE SEQUENCE [LARGE SCALE GENOMIC DNA]</scope>
    <source>
        <strain evidence="3">DSM 17132 / JCM 16389 / KACC 11308 / NBRC 106382 / 4M15</strain>
    </source>
</reference>
<dbReference type="eggNOG" id="COG2153">
    <property type="taxonomic scope" value="Bacteria"/>
</dbReference>
<protein>
    <submittedName>
        <fullName evidence="2">GCN5-related N-acetyltransferase</fullName>
    </submittedName>
</protein>
<organism evidence="2 3">
    <name type="scientific">Leadbetterella byssophila (strain DSM 17132 / JCM 16389 / KACC 11308 / NBRC 106382 / 4M15)</name>
    <dbReference type="NCBI Taxonomy" id="649349"/>
    <lineage>
        <taxon>Bacteria</taxon>
        <taxon>Pseudomonadati</taxon>
        <taxon>Bacteroidota</taxon>
        <taxon>Cytophagia</taxon>
        <taxon>Cytophagales</taxon>
        <taxon>Leadbetterellaceae</taxon>
        <taxon>Leadbetterella</taxon>
    </lineage>
</organism>